<dbReference type="GeneID" id="54991166"/>
<protein>
    <submittedName>
        <fullName evidence="1">Deoxynucleoside monophosphate kinase</fullName>
    </submittedName>
</protein>
<dbReference type="Proteomes" id="UP000246678">
    <property type="component" value="Segment"/>
</dbReference>
<name>A0A2S1GMZ4_9CAUD</name>
<dbReference type="EMBL" id="MH113815">
    <property type="protein sequence ID" value="AWD90746.1"/>
    <property type="molecule type" value="Genomic_DNA"/>
</dbReference>
<accession>A0A2S1GMZ4</accession>
<dbReference type="Gene3D" id="3.40.50.300">
    <property type="entry name" value="P-loop containing nucleotide triphosphate hydrolases"/>
    <property type="match status" value="1"/>
</dbReference>
<evidence type="ECO:0000313" key="1">
    <source>
        <dbReference type="EMBL" id="AWD90746.1"/>
    </source>
</evidence>
<proteinExistence type="predicted"/>
<dbReference type="RefSeq" id="YP_009800664.1">
    <property type="nucleotide sequence ID" value="NC_047957.1"/>
</dbReference>
<keyword evidence="1" id="KW-0418">Kinase</keyword>
<keyword evidence="2" id="KW-1185">Reference proteome</keyword>
<evidence type="ECO:0000313" key="2">
    <source>
        <dbReference type="Proteomes" id="UP000246678"/>
    </source>
</evidence>
<dbReference type="KEGG" id="vg:54991166"/>
<keyword evidence="1" id="KW-0808">Transferase</keyword>
<dbReference type="GO" id="GO:0016301">
    <property type="term" value="F:kinase activity"/>
    <property type="evidence" value="ECO:0007669"/>
    <property type="project" value="UniProtKB-KW"/>
</dbReference>
<reference evidence="2" key="1">
    <citation type="submission" date="2018-03" db="EMBL/GenBank/DDBJ databases">
        <title>Phage therapy in agriculture - a green tech approach to combat plant pathogenic bacteria.</title>
        <authorList>
            <person name="Djurhuus A.M."/>
            <person name="Carstens A.B."/>
            <person name="Hansen L.H."/>
        </authorList>
    </citation>
    <scope>NUCLEOTIDE SEQUENCE [LARGE SCALE GENOMIC DNA]</scope>
</reference>
<dbReference type="InterPro" id="IPR027417">
    <property type="entry name" value="P-loop_NTPase"/>
</dbReference>
<organism evidence="1 2">
    <name type="scientific">Pseudomonas phage Alpheus</name>
    <dbReference type="NCBI Taxonomy" id="2163983"/>
    <lineage>
        <taxon>Viruses</taxon>
        <taxon>Duplodnaviria</taxon>
        <taxon>Heunggongvirae</taxon>
        <taxon>Uroviricota</taxon>
        <taxon>Caudoviricetes</taxon>
        <taxon>Autographivirales</taxon>
        <taxon>Autosignataviridae</taxon>
        <taxon>Colwellvirinae</taxon>
        <taxon>Nerthusvirus</taxon>
        <taxon>Nerthusvirus alpheus</taxon>
        <taxon>Uliginvirus alpheus</taxon>
    </lineage>
</organism>
<sequence length="262" mass="29940">MFVLGMSGAKRSGKDFAASIILEEMKRRGYRIHRTSFAKALREMTCFITGCEPKAIDRNKDVGNQTFVIHLSLLSIWLRQRGIEVDTTDKWELAINRELYDQQQVNRSLTFNTQSEGFIELTGSGRDLLIVLGQAARQIDPDFWVKRCGEELNEVAGANLNLLAVITDVRPQNEARACDFVLEIQNPGTKFEGTATESRLPEHLRHLTLHNFMDASFGNDLRRWIPSLCKLVDGKNGDTPAMLDRRQWLNPELYNRAFLEVR</sequence>